<evidence type="ECO:0000256" key="3">
    <source>
        <dbReference type="ARBA" id="ARBA00012293"/>
    </source>
</evidence>
<dbReference type="OrthoDB" id="21825at2"/>
<dbReference type="Pfam" id="PF14226">
    <property type="entry name" value="DIOX_N"/>
    <property type="match status" value="1"/>
</dbReference>
<accession>A0A3E1RAB1</accession>
<dbReference type="EC" id="1.13.12.19" evidence="4"/>
<evidence type="ECO:0000313" key="13">
    <source>
        <dbReference type="EMBL" id="RFO96161.1"/>
    </source>
</evidence>
<comment type="similarity">
    <text evidence="11">Belongs to the iron/ascorbate-dependent oxidoreductase family.</text>
</comment>
<gene>
    <name evidence="13" type="ORF">DIC66_14235</name>
</gene>
<keyword evidence="11" id="KW-0408">Iron</keyword>
<dbReference type="GO" id="GO:0102276">
    <property type="term" value="F:2-oxoglutarate oxygenase/decarboxylase (ethylene-forming) activity"/>
    <property type="evidence" value="ECO:0007669"/>
    <property type="project" value="UniProtKB-EC"/>
</dbReference>
<dbReference type="GO" id="GO:0009693">
    <property type="term" value="P:ethylene biosynthetic process"/>
    <property type="evidence" value="ECO:0007669"/>
    <property type="project" value="UniProtKB-KW"/>
</dbReference>
<dbReference type="AlphaFoldDB" id="A0A3E1RAB1"/>
<dbReference type="InterPro" id="IPR044861">
    <property type="entry name" value="IPNS-like_FE2OG_OXY"/>
</dbReference>
<dbReference type="InterPro" id="IPR005123">
    <property type="entry name" value="Oxoglu/Fe-dep_dioxygenase_dom"/>
</dbReference>
<evidence type="ECO:0000256" key="1">
    <source>
        <dbReference type="ARBA" id="ARBA00001954"/>
    </source>
</evidence>
<comment type="cofactor">
    <cofactor evidence="1">
        <name>Fe(2+)</name>
        <dbReference type="ChEBI" id="CHEBI:29033"/>
    </cofactor>
</comment>
<dbReference type="GO" id="GO:0046872">
    <property type="term" value="F:metal ion binding"/>
    <property type="evidence" value="ECO:0007669"/>
    <property type="project" value="UniProtKB-KW"/>
</dbReference>
<keyword evidence="14" id="KW-1185">Reference proteome</keyword>
<evidence type="ECO:0000256" key="11">
    <source>
        <dbReference type="RuleBase" id="RU003682"/>
    </source>
</evidence>
<evidence type="ECO:0000256" key="2">
    <source>
        <dbReference type="ARBA" id="ARBA00004767"/>
    </source>
</evidence>
<dbReference type="EC" id="1.14.20.7" evidence="3"/>
<evidence type="ECO:0000259" key="12">
    <source>
        <dbReference type="PROSITE" id="PS51471"/>
    </source>
</evidence>
<keyword evidence="6" id="KW-0266">Ethylene biosynthesis</keyword>
<evidence type="ECO:0000256" key="10">
    <source>
        <dbReference type="ARBA" id="ARBA00049359"/>
    </source>
</evidence>
<evidence type="ECO:0000256" key="9">
    <source>
        <dbReference type="ARBA" id="ARBA00047725"/>
    </source>
</evidence>
<dbReference type="PANTHER" id="PTHR47990">
    <property type="entry name" value="2-OXOGLUTARATE (2OG) AND FE(II)-DEPENDENT OXYGENASE SUPERFAMILY PROTEIN-RELATED"/>
    <property type="match status" value="1"/>
</dbReference>
<comment type="caution">
    <text evidence="13">The sequence shown here is derived from an EMBL/GenBank/DDBJ whole genome shotgun (WGS) entry which is preliminary data.</text>
</comment>
<keyword evidence="11" id="KW-0560">Oxidoreductase</keyword>
<organism evidence="13 14">
    <name type="scientific">Rhodoferax lacus</name>
    <dbReference type="NCBI Taxonomy" id="2184758"/>
    <lineage>
        <taxon>Bacteria</taxon>
        <taxon>Pseudomonadati</taxon>
        <taxon>Pseudomonadota</taxon>
        <taxon>Betaproteobacteria</taxon>
        <taxon>Burkholderiales</taxon>
        <taxon>Comamonadaceae</taxon>
        <taxon>Rhodoferax</taxon>
    </lineage>
</organism>
<comment type="catalytic activity">
    <reaction evidence="10">
        <text>L-arginine + 2-oxoglutarate + O2 = guanidine + L-glutamate 5-semialdehyde + succinate + CO2</text>
        <dbReference type="Rhea" id="RHEA:31535"/>
        <dbReference type="ChEBI" id="CHEBI:15379"/>
        <dbReference type="ChEBI" id="CHEBI:16526"/>
        <dbReference type="ChEBI" id="CHEBI:16810"/>
        <dbReference type="ChEBI" id="CHEBI:30031"/>
        <dbReference type="ChEBI" id="CHEBI:30087"/>
        <dbReference type="ChEBI" id="CHEBI:32682"/>
        <dbReference type="ChEBI" id="CHEBI:58066"/>
        <dbReference type="EC" id="1.14.20.7"/>
    </reaction>
</comment>
<dbReference type="InterPro" id="IPR050231">
    <property type="entry name" value="Iron_ascorbate_oxido_reductase"/>
</dbReference>
<dbReference type="InterPro" id="IPR026992">
    <property type="entry name" value="DIOX_N"/>
</dbReference>
<proteinExistence type="inferred from homology"/>
<dbReference type="Proteomes" id="UP000260665">
    <property type="component" value="Unassembled WGS sequence"/>
</dbReference>
<sequence length="337" mass="36521">MPSTPDAELPLIDIAPLCGDRAPPQRAQAMEALLGALSTVGFAVLRGHGVAPEVTARMRAAVAATFAAPRELYAGLTVQKGNYRGYVPLGYFTPNSGVGDVDYYEAWKLHHETDPKDPVCLQSPLYGPNRWPPVGPDTATGRVVDIRAAVLAYWSEMDRVNACVLTALCEGLGLDATMVLDMLRQPLTNMTLLNYPGASPKDAWGIHPHKDFNFLTFLSHDPVGGLEVRRLDGTWLDAHCPPDALVLNVGDMLELLSGGRLVSTPHRVVNRSGRQRMSFPYFSVPRHDVRVQPLLPPVPGFVREPLLAGAASANIWTSNWPDEKSALAAQDLGDYGG</sequence>
<dbReference type="RefSeq" id="WP_117178344.1">
    <property type="nucleotide sequence ID" value="NZ_QFZK01000009.1"/>
</dbReference>
<keyword evidence="11" id="KW-0479">Metal-binding</keyword>
<evidence type="ECO:0000313" key="14">
    <source>
        <dbReference type="Proteomes" id="UP000260665"/>
    </source>
</evidence>
<feature type="domain" description="Fe2OG dioxygenase" evidence="12">
    <location>
        <begin position="186"/>
        <end position="285"/>
    </location>
</feature>
<evidence type="ECO:0000256" key="5">
    <source>
        <dbReference type="ARBA" id="ARBA00019045"/>
    </source>
</evidence>
<comment type="pathway">
    <text evidence="2">Alkene biosynthesis; ethylene biosynthesis via 2-oxoglutarate.</text>
</comment>
<evidence type="ECO:0000256" key="7">
    <source>
        <dbReference type="ARBA" id="ARBA00031011"/>
    </source>
</evidence>
<evidence type="ECO:0000256" key="4">
    <source>
        <dbReference type="ARBA" id="ARBA00012531"/>
    </source>
</evidence>
<reference evidence="13 14" key="1">
    <citation type="submission" date="2018-05" db="EMBL/GenBank/DDBJ databases">
        <title>Rhodoferax soyangensis sp.nov., isolated from an oligotrophic freshwater lake.</title>
        <authorList>
            <person name="Park M."/>
        </authorList>
    </citation>
    <scope>NUCLEOTIDE SEQUENCE [LARGE SCALE GENOMIC DNA]</scope>
    <source>
        <strain evidence="13 14">IMCC26218</strain>
    </source>
</reference>
<evidence type="ECO:0000256" key="6">
    <source>
        <dbReference type="ARBA" id="ARBA00022666"/>
    </source>
</evidence>
<dbReference type="EMBL" id="QFZK01000009">
    <property type="protein sequence ID" value="RFO96161.1"/>
    <property type="molecule type" value="Genomic_DNA"/>
</dbReference>
<dbReference type="Pfam" id="PF03171">
    <property type="entry name" value="2OG-FeII_Oxy"/>
    <property type="match status" value="1"/>
</dbReference>
<dbReference type="SUPFAM" id="SSF51197">
    <property type="entry name" value="Clavaminate synthase-like"/>
    <property type="match status" value="1"/>
</dbReference>
<comment type="catalytic activity">
    <reaction evidence="9">
        <text>2-oxoglutarate + O2 + 2 H(+) = ethene + 3 CO2 + H2O</text>
        <dbReference type="Rhea" id="RHEA:31523"/>
        <dbReference type="ChEBI" id="CHEBI:15377"/>
        <dbReference type="ChEBI" id="CHEBI:15378"/>
        <dbReference type="ChEBI" id="CHEBI:15379"/>
        <dbReference type="ChEBI" id="CHEBI:16526"/>
        <dbReference type="ChEBI" id="CHEBI:16810"/>
        <dbReference type="ChEBI" id="CHEBI:18153"/>
        <dbReference type="EC" id="1.13.12.19"/>
    </reaction>
</comment>
<dbReference type="InterPro" id="IPR027443">
    <property type="entry name" value="IPNS-like_sf"/>
</dbReference>
<protein>
    <recommendedName>
        <fullName evidence="5">2-oxoglutarate-dependent ethylene/succinate-forming enzyme</fullName>
        <ecNumber evidence="4">1.13.12.19</ecNumber>
        <ecNumber evidence="3">1.14.20.7</ecNumber>
    </recommendedName>
    <alternativeName>
        <fullName evidence="7">2-oxoglutarate dioxygenase (ethylene-forming)</fullName>
    </alternativeName>
    <alternativeName>
        <fullName evidence="8">2-oxoglutarate/L-arginine monooxygenase/decarboxylase (succinate-forming)</fullName>
    </alternativeName>
</protein>
<name>A0A3E1RAB1_9BURK</name>
<dbReference type="Gene3D" id="2.60.120.330">
    <property type="entry name" value="B-lactam Antibiotic, Isopenicillin N Synthase, Chain"/>
    <property type="match status" value="1"/>
</dbReference>
<evidence type="ECO:0000256" key="8">
    <source>
        <dbReference type="ARBA" id="ARBA00031282"/>
    </source>
</evidence>
<dbReference type="PROSITE" id="PS51471">
    <property type="entry name" value="FE2OG_OXY"/>
    <property type="match status" value="1"/>
</dbReference>